<reference evidence="4 5" key="1">
    <citation type="journal article" date="2010" name="Nature">
        <title>Genome sequencing and analysis of the model grass Brachypodium distachyon.</title>
        <authorList>
            <consortium name="International Brachypodium Initiative"/>
        </authorList>
    </citation>
    <scope>NUCLEOTIDE SEQUENCE [LARGE SCALE GENOMIC DNA]</scope>
    <source>
        <strain evidence="4 5">Bd21</strain>
    </source>
</reference>
<dbReference type="Gramene" id="PNT66249">
    <property type="protein sequence ID" value="PNT66249"/>
    <property type="gene ID" value="BRADI_3g08981v3"/>
</dbReference>
<organism evidence="5">
    <name type="scientific">Brachypodium distachyon</name>
    <name type="common">Purple false brome</name>
    <name type="synonym">Trachynia distachya</name>
    <dbReference type="NCBI Taxonomy" id="15368"/>
    <lineage>
        <taxon>Eukaryota</taxon>
        <taxon>Viridiplantae</taxon>
        <taxon>Streptophyta</taxon>
        <taxon>Embryophyta</taxon>
        <taxon>Tracheophyta</taxon>
        <taxon>Spermatophyta</taxon>
        <taxon>Magnoliopsida</taxon>
        <taxon>Liliopsida</taxon>
        <taxon>Poales</taxon>
        <taxon>Poaceae</taxon>
        <taxon>BOP clade</taxon>
        <taxon>Pooideae</taxon>
        <taxon>Stipodae</taxon>
        <taxon>Brachypodieae</taxon>
        <taxon>Brachypodium</taxon>
    </lineage>
</organism>
<protein>
    <submittedName>
        <fullName evidence="4 5">Uncharacterized protein</fullName>
    </submittedName>
</protein>
<proteinExistence type="predicted"/>
<name>I1HZ29_BRADI</name>
<dbReference type="PROSITE" id="PS51257">
    <property type="entry name" value="PROKAR_LIPOPROTEIN"/>
    <property type="match status" value="1"/>
</dbReference>
<dbReference type="EMBL" id="CM000882">
    <property type="protein sequence ID" value="PNT66249.1"/>
    <property type="molecule type" value="Genomic_DNA"/>
</dbReference>
<evidence type="ECO:0000256" key="1">
    <source>
        <dbReference type="SAM" id="MobiDB-lite"/>
    </source>
</evidence>
<gene>
    <name evidence="4" type="ORF">BRADI_3g08981v3</name>
</gene>
<dbReference type="OrthoDB" id="715059at2759"/>
<keyword evidence="3" id="KW-0732">Signal</keyword>
<evidence type="ECO:0000313" key="5">
    <source>
        <dbReference type="EnsemblPlants" id="PNT66249"/>
    </source>
</evidence>
<reference evidence="5" key="3">
    <citation type="submission" date="2018-08" db="UniProtKB">
        <authorList>
            <consortium name="EnsemblPlants"/>
        </authorList>
    </citation>
    <scope>IDENTIFICATION</scope>
    <source>
        <strain evidence="5">cv. Bd21</strain>
    </source>
</reference>
<dbReference type="eggNOG" id="ENOG502R4GM">
    <property type="taxonomic scope" value="Eukaryota"/>
</dbReference>
<dbReference type="OMA" id="IAMAPFW"/>
<evidence type="ECO:0000256" key="3">
    <source>
        <dbReference type="SAM" id="SignalP"/>
    </source>
</evidence>
<dbReference type="HOGENOM" id="CLU_2030056_0_0_1"/>
<sequence>MNSSMRSKLLALVLAMAVACAGGLAILVSAEERAPGGIGIAMAPFWTSAGVVGSPWRRRALRRGEDSAYGLGWRWNRLPPSGPSHRGHAVVTVAPEEEEKKISQGTAEDIDSSEP</sequence>
<feature type="signal peptide" evidence="3">
    <location>
        <begin position="1"/>
        <end position="25"/>
    </location>
</feature>
<reference evidence="4" key="2">
    <citation type="submission" date="2017-06" db="EMBL/GenBank/DDBJ databases">
        <title>WGS assembly of Brachypodium distachyon.</title>
        <authorList>
            <consortium name="The International Brachypodium Initiative"/>
            <person name="Lucas S."/>
            <person name="Harmon-Smith M."/>
            <person name="Lail K."/>
            <person name="Tice H."/>
            <person name="Grimwood J."/>
            <person name="Bruce D."/>
            <person name="Barry K."/>
            <person name="Shu S."/>
            <person name="Lindquist E."/>
            <person name="Wang M."/>
            <person name="Pitluck S."/>
            <person name="Vogel J.P."/>
            <person name="Garvin D.F."/>
            <person name="Mockler T.C."/>
            <person name="Schmutz J."/>
            <person name="Rokhsar D."/>
            <person name="Bevan M.W."/>
        </authorList>
    </citation>
    <scope>NUCLEOTIDE SEQUENCE</scope>
    <source>
        <strain evidence="4">Bd21</strain>
    </source>
</reference>
<dbReference type="InParanoid" id="I1HZ29"/>
<dbReference type="EnsemblPlants" id="PNT66249">
    <property type="protein sequence ID" value="PNT66249"/>
    <property type="gene ID" value="BRADI_3g08981v3"/>
</dbReference>
<evidence type="ECO:0000256" key="2">
    <source>
        <dbReference type="SAM" id="Phobius"/>
    </source>
</evidence>
<feature type="transmembrane region" description="Helical" evidence="2">
    <location>
        <begin position="35"/>
        <end position="53"/>
    </location>
</feature>
<dbReference type="Proteomes" id="UP000008810">
    <property type="component" value="Chromosome 3"/>
</dbReference>
<dbReference type="FunCoup" id="I1HZ29">
    <property type="interactions" value="252"/>
</dbReference>
<feature type="region of interest" description="Disordered" evidence="1">
    <location>
        <begin position="82"/>
        <end position="115"/>
    </location>
</feature>
<keyword evidence="2" id="KW-0812">Transmembrane</keyword>
<keyword evidence="2" id="KW-1133">Transmembrane helix</keyword>
<feature type="chain" id="PRO_5003644120" evidence="3">
    <location>
        <begin position="26"/>
        <end position="115"/>
    </location>
</feature>
<evidence type="ECO:0000313" key="6">
    <source>
        <dbReference type="Proteomes" id="UP000008810"/>
    </source>
</evidence>
<accession>I1HZ29</accession>
<dbReference type="AlphaFoldDB" id="I1HZ29"/>
<evidence type="ECO:0000313" key="4">
    <source>
        <dbReference type="EMBL" id="PNT66249.1"/>
    </source>
</evidence>
<keyword evidence="2" id="KW-0472">Membrane</keyword>
<keyword evidence="6" id="KW-1185">Reference proteome</keyword>